<proteinExistence type="predicted"/>
<dbReference type="Proteomes" id="UP001209083">
    <property type="component" value="Chromosome"/>
</dbReference>
<protein>
    <submittedName>
        <fullName evidence="1">Uncharacterized protein</fullName>
    </submittedName>
</protein>
<dbReference type="RefSeq" id="WP_349639640.1">
    <property type="nucleotide sequence ID" value="NZ_CP090958.1"/>
</dbReference>
<evidence type="ECO:0000313" key="1">
    <source>
        <dbReference type="EMBL" id="WGW12834.1"/>
    </source>
</evidence>
<organism evidence="1 2">
    <name type="scientific">Saxibacter everestensis</name>
    <dbReference type="NCBI Taxonomy" id="2909229"/>
    <lineage>
        <taxon>Bacteria</taxon>
        <taxon>Bacillati</taxon>
        <taxon>Actinomycetota</taxon>
        <taxon>Actinomycetes</taxon>
        <taxon>Micrococcales</taxon>
        <taxon>Brevibacteriaceae</taxon>
        <taxon>Saxibacter</taxon>
    </lineage>
</organism>
<reference evidence="1 2" key="1">
    <citation type="submission" date="2023-05" db="EMBL/GenBank/DDBJ databases">
        <title>Lithophilousrod everest ZFBP1038 complete genpme.</title>
        <authorList>
            <person name="Tian M."/>
        </authorList>
    </citation>
    <scope>NUCLEOTIDE SEQUENCE [LARGE SCALE GENOMIC DNA]</scope>
    <source>
        <strain evidence="1 2">ZFBP1038</strain>
    </source>
</reference>
<name>A0ABY8QX44_9MICO</name>
<keyword evidence="2" id="KW-1185">Reference proteome</keyword>
<sequence length="346" mass="37236">MSTPTVARGSMSNRDLPIGVGRASAWVESPLQLLSAVEAHTAGVLGRSTLVHPRRDSTGMPAALDSLLRRSMPDGLLFTTPTLALPSPRDVGSSCWSVGDAYSGRVQLELARGVAADSVVILDDGLATLNLLRTITASRPTPLIRPRVRPTPSRIGLGLAAWRQLRRLAMANRLTVFTACPVPPATAQAFRALGGRLISHRFDWLAEQPVTESVSEPTIVIGSAMPADGLIDAESYLAWIISIADRSELRYFPHRRESAQMLLDLAAHPNINVASHNLPVEMRLRGLQPPQKVVCLPTTAFVSLKLILGSTGVALEPRTVPEHWWTSDASAALRSHLGSTLCDNQA</sequence>
<accession>A0ABY8QX44</accession>
<gene>
    <name evidence="1" type="ORF">LWF01_03400</name>
</gene>
<dbReference type="EMBL" id="CP090958">
    <property type="protein sequence ID" value="WGW12834.1"/>
    <property type="molecule type" value="Genomic_DNA"/>
</dbReference>
<evidence type="ECO:0000313" key="2">
    <source>
        <dbReference type="Proteomes" id="UP001209083"/>
    </source>
</evidence>